<dbReference type="PANTHER" id="PTHR30290:SF9">
    <property type="entry name" value="OLIGOPEPTIDE-BINDING PROTEIN APPA"/>
    <property type="match status" value="1"/>
</dbReference>
<dbReference type="PANTHER" id="PTHR30290">
    <property type="entry name" value="PERIPLASMIC BINDING COMPONENT OF ABC TRANSPORTER"/>
    <property type="match status" value="1"/>
</dbReference>
<sequence length="242" mass="26752">MNLQEWAAFLPRVRAGEEALYFLGWSEDFPDATNWYDVFLMGSSPSFGAPFPEIMEQIKIGATTADVKVRQEAYDKVNKLVDELVPTIVIANGATSLAFQKNIGNVVVGPYNENFTEMTSESGTIIFSQDGEPVSLMCLDETDGSSFRACLQIFDTLYEFKYGTADLQPAAAEKCEANTDGTEWTCTMRKGVKFSNGAALDANDVVASFGMGWDMKDVNRKGNTGVFQYFKDFFGPKSLNEE</sequence>
<dbReference type="STRING" id="229921.ADN01_02405"/>
<comment type="similarity">
    <text evidence="1">Belongs to the bacterial solute-binding protein 5 family.</text>
</comment>
<comment type="caution">
    <text evidence="5">The sequence shown here is derived from an EMBL/GenBank/DDBJ whole genome shotgun (WGS) entry which is preliminary data.</text>
</comment>
<dbReference type="Proteomes" id="UP000050501">
    <property type="component" value="Unassembled WGS sequence"/>
</dbReference>
<evidence type="ECO:0000313" key="6">
    <source>
        <dbReference type="Proteomes" id="UP000050501"/>
    </source>
</evidence>
<evidence type="ECO:0000256" key="3">
    <source>
        <dbReference type="ARBA" id="ARBA00022729"/>
    </source>
</evidence>
<dbReference type="Pfam" id="PF00496">
    <property type="entry name" value="SBP_bac_5"/>
    <property type="match status" value="1"/>
</dbReference>
<dbReference type="GO" id="GO:1904680">
    <property type="term" value="F:peptide transmembrane transporter activity"/>
    <property type="evidence" value="ECO:0007669"/>
    <property type="project" value="TreeGrafter"/>
</dbReference>
<dbReference type="OrthoDB" id="137511at2"/>
<evidence type="ECO:0000313" key="5">
    <source>
        <dbReference type="EMBL" id="KPL90487.1"/>
    </source>
</evidence>
<dbReference type="GO" id="GO:0015833">
    <property type="term" value="P:peptide transport"/>
    <property type="evidence" value="ECO:0007669"/>
    <property type="project" value="TreeGrafter"/>
</dbReference>
<evidence type="ECO:0000256" key="1">
    <source>
        <dbReference type="ARBA" id="ARBA00005695"/>
    </source>
</evidence>
<evidence type="ECO:0000259" key="4">
    <source>
        <dbReference type="Pfam" id="PF00496"/>
    </source>
</evidence>
<evidence type="ECO:0000256" key="2">
    <source>
        <dbReference type="ARBA" id="ARBA00022448"/>
    </source>
</evidence>
<dbReference type="Gene3D" id="3.40.190.10">
    <property type="entry name" value="Periplasmic binding protein-like II"/>
    <property type="match status" value="2"/>
</dbReference>
<accession>A0A0P6YIV8</accession>
<name>A0A0P6YIV8_9CHLR</name>
<dbReference type="InterPro" id="IPR039424">
    <property type="entry name" value="SBP_5"/>
</dbReference>
<protein>
    <recommendedName>
        <fullName evidence="4">Solute-binding protein family 5 domain-containing protein</fullName>
    </recommendedName>
</protein>
<dbReference type="RefSeq" id="WP_062417857.1">
    <property type="nucleotide sequence ID" value="NZ_DF967974.1"/>
</dbReference>
<reference evidence="5 6" key="1">
    <citation type="submission" date="2015-07" db="EMBL/GenBank/DDBJ databases">
        <title>Genome sequence of Levilinea saccharolytica DSM 16555.</title>
        <authorList>
            <person name="Hemp J."/>
            <person name="Ward L.M."/>
            <person name="Pace L.A."/>
            <person name="Fischer W.W."/>
        </authorList>
    </citation>
    <scope>NUCLEOTIDE SEQUENCE [LARGE SCALE GENOMIC DNA]</scope>
    <source>
        <strain evidence="5 6">KIBI-1</strain>
    </source>
</reference>
<gene>
    <name evidence="5" type="ORF">ADN01_02405</name>
</gene>
<dbReference type="EMBL" id="LGCM01000011">
    <property type="protein sequence ID" value="KPL90487.1"/>
    <property type="molecule type" value="Genomic_DNA"/>
</dbReference>
<dbReference type="AlphaFoldDB" id="A0A0P6YIV8"/>
<proteinExistence type="inferred from homology"/>
<keyword evidence="3" id="KW-0732">Signal</keyword>
<dbReference type="SUPFAM" id="SSF53850">
    <property type="entry name" value="Periplasmic binding protein-like II"/>
    <property type="match status" value="2"/>
</dbReference>
<dbReference type="Gene3D" id="3.10.105.10">
    <property type="entry name" value="Dipeptide-binding Protein, Domain 3"/>
    <property type="match status" value="1"/>
</dbReference>
<keyword evidence="2" id="KW-0813">Transport</keyword>
<dbReference type="InterPro" id="IPR000914">
    <property type="entry name" value="SBP_5_dom"/>
</dbReference>
<organism evidence="5 6">
    <name type="scientific">Levilinea saccharolytica</name>
    <dbReference type="NCBI Taxonomy" id="229921"/>
    <lineage>
        <taxon>Bacteria</taxon>
        <taxon>Bacillati</taxon>
        <taxon>Chloroflexota</taxon>
        <taxon>Anaerolineae</taxon>
        <taxon>Anaerolineales</taxon>
        <taxon>Anaerolineaceae</taxon>
        <taxon>Levilinea</taxon>
    </lineage>
</organism>
<feature type="domain" description="Solute-binding protein family 5" evidence="4">
    <location>
        <begin position="167"/>
        <end position="213"/>
    </location>
</feature>
<keyword evidence="6" id="KW-1185">Reference proteome</keyword>